<keyword evidence="2" id="KW-0472">Membrane</keyword>
<feature type="transmembrane region" description="Helical" evidence="2">
    <location>
        <begin position="89"/>
        <end position="108"/>
    </location>
</feature>
<sequence length="281" mass="30974">MSTDAIPLMPLRDKSPVRRNENNPPSSGWLKTRALHAWRVTIASGALAALVILLINIITIAVICAKYPMSGNGVAFYTGSCETTKVVTTVAHLIINILSTILLAYSNFAMQCLNSPTRAEVDAAHAKQHWLNIGTPSIRNLFFISRSKLCLWLVLGLSSLPLHMLWNSTVFDTQSTNDYLAVAVTPDFANGPEWTTAESQDLFASPANETTTRYREMILGLQQKMHHHELEHLSVDVCQQAYFTSVIPNRSNVLLVVGDSSATSPVVAIWDNQYIADDGYT</sequence>
<keyword evidence="5" id="KW-1185">Reference proteome</keyword>
<dbReference type="AlphaFoldDB" id="A0A1V6YW50"/>
<gene>
    <name evidence="4" type="ORF">PENNAL_c0009G11861</name>
</gene>
<dbReference type="Proteomes" id="UP000191691">
    <property type="component" value="Unassembled WGS sequence"/>
</dbReference>
<evidence type="ECO:0000313" key="5">
    <source>
        <dbReference type="Proteomes" id="UP000191691"/>
    </source>
</evidence>
<protein>
    <recommendedName>
        <fullName evidence="3">DUF6536 domain-containing protein</fullName>
    </recommendedName>
</protein>
<dbReference type="STRING" id="60175.A0A1V6YW50"/>
<dbReference type="EMBL" id="MOOB01000009">
    <property type="protein sequence ID" value="OQE91508.1"/>
    <property type="molecule type" value="Genomic_DNA"/>
</dbReference>
<keyword evidence="2" id="KW-1133">Transmembrane helix</keyword>
<evidence type="ECO:0000256" key="2">
    <source>
        <dbReference type="SAM" id="Phobius"/>
    </source>
</evidence>
<dbReference type="PANTHER" id="PTHR35395:SF1">
    <property type="entry name" value="DUF6536 DOMAIN-CONTAINING PROTEIN"/>
    <property type="match status" value="1"/>
</dbReference>
<feature type="region of interest" description="Disordered" evidence="1">
    <location>
        <begin position="1"/>
        <end position="25"/>
    </location>
</feature>
<dbReference type="Pfam" id="PF20163">
    <property type="entry name" value="DUF6536"/>
    <property type="match status" value="1"/>
</dbReference>
<proteinExistence type="predicted"/>
<feature type="compositionally biased region" description="Basic and acidic residues" evidence="1">
    <location>
        <begin position="11"/>
        <end position="21"/>
    </location>
</feature>
<evidence type="ECO:0000259" key="3">
    <source>
        <dbReference type="Pfam" id="PF20163"/>
    </source>
</evidence>
<evidence type="ECO:0000256" key="1">
    <source>
        <dbReference type="SAM" id="MobiDB-lite"/>
    </source>
</evidence>
<accession>A0A1V6YW50</accession>
<feature type="domain" description="DUF6536" evidence="3">
    <location>
        <begin position="38"/>
        <end position="189"/>
    </location>
</feature>
<organism evidence="4 5">
    <name type="scientific">Penicillium nalgiovense</name>
    <dbReference type="NCBI Taxonomy" id="60175"/>
    <lineage>
        <taxon>Eukaryota</taxon>
        <taxon>Fungi</taxon>
        <taxon>Dikarya</taxon>
        <taxon>Ascomycota</taxon>
        <taxon>Pezizomycotina</taxon>
        <taxon>Eurotiomycetes</taxon>
        <taxon>Eurotiomycetidae</taxon>
        <taxon>Eurotiales</taxon>
        <taxon>Aspergillaceae</taxon>
        <taxon>Penicillium</taxon>
    </lineage>
</organism>
<comment type="caution">
    <text evidence="4">The sequence shown here is derived from an EMBL/GenBank/DDBJ whole genome shotgun (WGS) entry which is preliminary data.</text>
</comment>
<reference evidence="5" key="1">
    <citation type="journal article" date="2017" name="Nat. Microbiol.">
        <title>Global analysis of biosynthetic gene clusters reveals vast potential of secondary metabolite production in Penicillium species.</title>
        <authorList>
            <person name="Nielsen J.C."/>
            <person name="Grijseels S."/>
            <person name="Prigent S."/>
            <person name="Ji B."/>
            <person name="Dainat J."/>
            <person name="Nielsen K.F."/>
            <person name="Frisvad J.C."/>
            <person name="Workman M."/>
            <person name="Nielsen J."/>
        </authorList>
    </citation>
    <scope>NUCLEOTIDE SEQUENCE [LARGE SCALE GENOMIC DNA]</scope>
    <source>
        <strain evidence="5">IBT 13039</strain>
    </source>
</reference>
<feature type="transmembrane region" description="Helical" evidence="2">
    <location>
        <begin position="40"/>
        <end position="69"/>
    </location>
</feature>
<keyword evidence="2" id="KW-0812">Transmembrane</keyword>
<evidence type="ECO:0000313" key="4">
    <source>
        <dbReference type="EMBL" id="OQE91508.1"/>
    </source>
</evidence>
<dbReference type="InterPro" id="IPR046623">
    <property type="entry name" value="DUF6536"/>
</dbReference>
<dbReference type="PANTHER" id="PTHR35395">
    <property type="entry name" value="DUF6536 DOMAIN-CONTAINING PROTEIN"/>
    <property type="match status" value="1"/>
</dbReference>
<name>A0A1V6YW50_PENNA</name>